<dbReference type="Proteomes" id="UP000194761">
    <property type="component" value="Unassembled WGS sequence"/>
</dbReference>
<comment type="caution">
    <text evidence="2">The sequence shown here is derived from an EMBL/GenBank/DDBJ whole genome shotgun (WGS) entry which is preliminary data.</text>
</comment>
<reference evidence="2 3" key="1">
    <citation type="submission" date="2017-05" db="EMBL/GenBank/DDBJ databases">
        <title>Biotechnological potential of actinobacteria isolated from South African environments.</title>
        <authorList>
            <person name="Le Roes-Hill M."/>
            <person name="Prins A."/>
            <person name="Durrell K.A."/>
        </authorList>
    </citation>
    <scope>NUCLEOTIDE SEQUENCE [LARGE SCALE GENOMIC DNA]</scope>
    <source>
        <strain evidence="2">M26</strain>
    </source>
</reference>
<feature type="region of interest" description="Disordered" evidence="1">
    <location>
        <begin position="73"/>
        <end position="95"/>
    </location>
</feature>
<evidence type="ECO:0000313" key="3">
    <source>
        <dbReference type="Proteomes" id="UP000194761"/>
    </source>
</evidence>
<accession>A0A243RTU8</accession>
<protein>
    <recommendedName>
        <fullName evidence="4">Transposase IS701-like DDE domain-containing protein</fullName>
    </recommendedName>
</protein>
<dbReference type="EMBL" id="NGFP01000021">
    <property type="protein sequence ID" value="OUC98432.1"/>
    <property type="molecule type" value="Genomic_DNA"/>
</dbReference>
<evidence type="ECO:0008006" key="4">
    <source>
        <dbReference type="Google" id="ProtNLM"/>
    </source>
</evidence>
<keyword evidence="3" id="KW-1185">Reference proteome</keyword>
<name>A0A243RTU8_9ACTN</name>
<dbReference type="AlphaFoldDB" id="A0A243RTU8"/>
<organism evidence="2 3">
    <name type="scientific">Streptosporangium minutum</name>
    <dbReference type="NCBI Taxonomy" id="569862"/>
    <lineage>
        <taxon>Bacteria</taxon>
        <taxon>Bacillati</taxon>
        <taxon>Actinomycetota</taxon>
        <taxon>Actinomycetes</taxon>
        <taxon>Streptosporangiales</taxon>
        <taxon>Streptosporangiaceae</taxon>
        <taxon>Streptosporangium</taxon>
    </lineage>
</organism>
<evidence type="ECO:0000313" key="2">
    <source>
        <dbReference type="EMBL" id="OUC98432.1"/>
    </source>
</evidence>
<proteinExistence type="predicted"/>
<sequence length="95" mass="10595">MAAGDSATASRRRLMSDELTSRIADRFSRVEPRRRARAMLLGLLAELPRKSCRTLAEHAGDRTPEGMRHLLFQHPAAHHAGDRGQRGPAGVSQWR</sequence>
<evidence type="ECO:0000256" key="1">
    <source>
        <dbReference type="SAM" id="MobiDB-lite"/>
    </source>
</evidence>
<gene>
    <name evidence="2" type="ORF">CA984_07270</name>
</gene>